<dbReference type="STRING" id="1036808.A0A0C3DWX5"/>
<gene>
    <name evidence="2" type="ORF">SCLCIDRAFT_124316</name>
</gene>
<dbReference type="AlphaFoldDB" id="A0A0C3DWX5"/>
<dbReference type="EMBL" id="KN822062">
    <property type="protein sequence ID" value="KIM60421.1"/>
    <property type="molecule type" value="Genomic_DNA"/>
</dbReference>
<dbReference type="Proteomes" id="UP000053989">
    <property type="component" value="Unassembled WGS sequence"/>
</dbReference>
<feature type="region of interest" description="Disordered" evidence="1">
    <location>
        <begin position="110"/>
        <end position="138"/>
    </location>
</feature>
<accession>A0A0C3DWX5</accession>
<feature type="non-terminal residue" evidence="2">
    <location>
        <position position="1"/>
    </location>
</feature>
<sequence length="319" mass="35772">VTFYLAIFSEVEMKKPEKQRKPSNTFLQMKSDHEWDTAKAQLLEKISQVLRPKLINFDDYIFSWSVPRYQSSQMQLHTNDDYKFLITHALKPKEAAANIRIETKLAKAHSDAENDASDNPLDSGDSSDTSGDRWHAKKKTKIVKETALNRDADEKIKLLQSHWECSKGGCSTGHCFIHPENSEHIPLSHNHFAIWAAAWQRGPQFADLEKPPNHAKFNNFRLGQLGETSPLLQRRINERNQQPGPSAPVFNINVPQEVIGIFCPPAAVAANPAPSPPCSITRMASDTDPDLLLPGSAAPGPCLQLWQILTQRCGLPRAR</sequence>
<dbReference type="HOGENOM" id="CLU_045441_1_0_1"/>
<organism evidence="2 3">
    <name type="scientific">Scleroderma citrinum Foug A</name>
    <dbReference type="NCBI Taxonomy" id="1036808"/>
    <lineage>
        <taxon>Eukaryota</taxon>
        <taxon>Fungi</taxon>
        <taxon>Dikarya</taxon>
        <taxon>Basidiomycota</taxon>
        <taxon>Agaricomycotina</taxon>
        <taxon>Agaricomycetes</taxon>
        <taxon>Agaricomycetidae</taxon>
        <taxon>Boletales</taxon>
        <taxon>Sclerodermatineae</taxon>
        <taxon>Sclerodermataceae</taxon>
        <taxon>Scleroderma</taxon>
    </lineage>
</organism>
<dbReference type="OrthoDB" id="2685032at2759"/>
<dbReference type="InParanoid" id="A0A0C3DWX5"/>
<name>A0A0C3DWX5_9AGAM</name>
<reference evidence="2 3" key="1">
    <citation type="submission" date="2014-04" db="EMBL/GenBank/DDBJ databases">
        <authorList>
            <consortium name="DOE Joint Genome Institute"/>
            <person name="Kuo A."/>
            <person name="Kohler A."/>
            <person name="Nagy L.G."/>
            <person name="Floudas D."/>
            <person name="Copeland A."/>
            <person name="Barry K.W."/>
            <person name="Cichocki N."/>
            <person name="Veneault-Fourrey C."/>
            <person name="LaButti K."/>
            <person name="Lindquist E.A."/>
            <person name="Lipzen A."/>
            <person name="Lundell T."/>
            <person name="Morin E."/>
            <person name="Murat C."/>
            <person name="Sun H."/>
            <person name="Tunlid A."/>
            <person name="Henrissat B."/>
            <person name="Grigoriev I.V."/>
            <person name="Hibbett D.S."/>
            <person name="Martin F."/>
            <person name="Nordberg H.P."/>
            <person name="Cantor M.N."/>
            <person name="Hua S.X."/>
        </authorList>
    </citation>
    <scope>NUCLEOTIDE SEQUENCE [LARGE SCALE GENOMIC DNA]</scope>
    <source>
        <strain evidence="2 3">Foug A</strain>
    </source>
</reference>
<reference evidence="3" key="2">
    <citation type="submission" date="2015-01" db="EMBL/GenBank/DDBJ databases">
        <title>Evolutionary Origins and Diversification of the Mycorrhizal Mutualists.</title>
        <authorList>
            <consortium name="DOE Joint Genome Institute"/>
            <consortium name="Mycorrhizal Genomics Consortium"/>
            <person name="Kohler A."/>
            <person name="Kuo A."/>
            <person name="Nagy L.G."/>
            <person name="Floudas D."/>
            <person name="Copeland A."/>
            <person name="Barry K.W."/>
            <person name="Cichocki N."/>
            <person name="Veneault-Fourrey C."/>
            <person name="LaButti K."/>
            <person name="Lindquist E.A."/>
            <person name="Lipzen A."/>
            <person name="Lundell T."/>
            <person name="Morin E."/>
            <person name="Murat C."/>
            <person name="Riley R."/>
            <person name="Ohm R."/>
            <person name="Sun H."/>
            <person name="Tunlid A."/>
            <person name="Henrissat B."/>
            <person name="Grigoriev I.V."/>
            <person name="Hibbett D.S."/>
            <person name="Martin F."/>
        </authorList>
    </citation>
    <scope>NUCLEOTIDE SEQUENCE [LARGE SCALE GENOMIC DNA]</scope>
    <source>
        <strain evidence="3">Foug A</strain>
    </source>
</reference>
<proteinExistence type="predicted"/>
<evidence type="ECO:0000313" key="3">
    <source>
        <dbReference type="Proteomes" id="UP000053989"/>
    </source>
</evidence>
<evidence type="ECO:0000313" key="2">
    <source>
        <dbReference type="EMBL" id="KIM60421.1"/>
    </source>
</evidence>
<evidence type="ECO:0000256" key="1">
    <source>
        <dbReference type="SAM" id="MobiDB-lite"/>
    </source>
</evidence>
<protein>
    <submittedName>
        <fullName evidence="2">Uncharacterized protein</fullName>
    </submittedName>
</protein>
<keyword evidence="3" id="KW-1185">Reference proteome</keyword>